<proteinExistence type="predicted"/>
<name>A0A392RYT2_9FABA</name>
<reference evidence="2 3" key="1">
    <citation type="journal article" date="2018" name="Front. Plant Sci.">
        <title>Red Clover (Trifolium pratense) and Zigzag Clover (T. medium) - A Picture of Genomic Similarities and Differences.</title>
        <authorList>
            <person name="Dluhosova J."/>
            <person name="Istvanek J."/>
            <person name="Nedelnik J."/>
            <person name="Repkova J."/>
        </authorList>
    </citation>
    <scope>NUCLEOTIDE SEQUENCE [LARGE SCALE GENOMIC DNA]</scope>
    <source>
        <strain evidence="3">cv. 10/8</strain>
        <tissue evidence="2">Leaf</tissue>
    </source>
</reference>
<dbReference type="AlphaFoldDB" id="A0A392RYT2"/>
<accession>A0A392RYT2</accession>
<evidence type="ECO:0000313" key="2">
    <source>
        <dbReference type="EMBL" id="MCI41788.1"/>
    </source>
</evidence>
<feature type="non-terminal residue" evidence="2">
    <location>
        <position position="63"/>
    </location>
</feature>
<protein>
    <submittedName>
        <fullName evidence="2">Uncharacterized protein</fullName>
    </submittedName>
</protein>
<feature type="region of interest" description="Disordered" evidence="1">
    <location>
        <begin position="1"/>
        <end position="63"/>
    </location>
</feature>
<comment type="caution">
    <text evidence="2">The sequence shown here is derived from an EMBL/GenBank/DDBJ whole genome shotgun (WGS) entry which is preliminary data.</text>
</comment>
<keyword evidence="3" id="KW-1185">Reference proteome</keyword>
<evidence type="ECO:0000313" key="3">
    <source>
        <dbReference type="Proteomes" id="UP000265520"/>
    </source>
</evidence>
<evidence type="ECO:0000256" key="1">
    <source>
        <dbReference type="SAM" id="MobiDB-lite"/>
    </source>
</evidence>
<organism evidence="2 3">
    <name type="scientific">Trifolium medium</name>
    <dbReference type="NCBI Taxonomy" id="97028"/>
    <lineage>
        <taxon>Eukaryota</taxon>
        <taxon>Viridiplantae</taxon>
        <taxon>Streptophyta</taxon>
        <taxon>Embryophyta</taxon>
        <taxon>Tracheophyta</taxon>
        <taxon>Spermatophyta</taxon>
        <taxon>Magnoliopsida</taxon>
        <taxon>eudicotyledons</taxon>
        <taxon>Gunneridae</taxon>
        <taxon>Pentapetalae</taxon>
        <taxon>rosids</taxon>
        <taxon>fabids</taxon>
        <taxon>Fabales</taxon>
        <taxon>Fabaceae</taxon>
        <taxon>Papilionoideae</taxon>
        <taxon>50 kb inversion clade</taxon>
        <taxon>NPAAA clade</taxon>
        <taxon>Hologalegina</taxon>
        <taxon>IRL clade</taxon>
        <taxon>Trifolieae</taxon>
        <taxon>Trifolium</taxon>
    </lineage>
</organism>
<dbReference type="EMBL" id="LXQA010296258">
    <property type="protein sequence ID" value="MCI41788.1"/>
    <property type="molecule type" value="Genomic_DNA"/>
</dbReference>
<feature type="compositionally biased region" description="Basic and acidic residues" evidence="1">
    <location>
        <begin position="42"/>
        <end position="63"/>
    </location>
</feature>
<sequence>MKANQNRARRRAQMMDGKRNEPEASIYSGKCTKRSKINGKADNQKLQHTDTAKAMEKGTGKTC</sequence>
<dbReference type="Proteomes" id="UP000265520">
    <property type="component" value="Unassembled WGS sequence"/>
</dbReference>